<proteinExistence type="predicted"/>
<dbReference type="STRING" id="4555.K3ZML7"/>
<evidence type="ECO:0000256" key="2">
    <source>
        <dbReference type="ARBA" id="ARBA00022840"/>
    </source>
</evidence>
<dbReference type="FunFam" id="3.30.200.20:FF:000337">
    <property type="entry name" value="Wall-associated receptor kinase 3"/>
    <property type="match status" value="1"/>
</dbReference>
<feature type="binding site" evidence="3">
    <location>
        <position position="52"/>
    </location>
    <ligand>
        <name>ATP</name>
        <dbReference type="ChEBI" id="CHEBI:30616"/>
    </ligand>
</feature>
<reference evidence="5" key="2">
    <citation type="submission" date="2015-07" db="EMBL/GenBank/DDBJ databases">
        <authorList>
            <person name="Noorani M."/>
        </authorList>
    </citation>
    <scope>NUCLEOTIDE SEQUENCE</scope>
    <source>
        <strain evidence="5">Yugu1</strain>
    </source>
</reference>
<dbReference type="Pfam" id="PF00069">
    <property type="entry name" value="Pkinase"/>
    <property type="match status" value="1"/>
</dbReference>
<accession>K3ZML7</accession>
<dbReference type="OMA" id="WISAFHP"/>
<feature type="domain" description="Protein kinase" evidence="4">
    <location>
        <begin position="23"/>
        <end position="271"/>
    </location>
</feature>
<dbReference type="PROSITE" id="PS00107">
    <property type="entry name" value="PROTEIN_KINASE_ATP"/>
    <property type="match status" value="1"/>
</dbReference>
<dbReference type="InterPro" id="IPR045274">
    <property type="entry name" value="WAK-like"/>
</dbReference>
<dbReference type="PANTHER" id="PTHR27005:SF87">
    <property type="entry name" value="OS11G0556600 PROTEIN"/>
    <property type="match status" value="1"/>
</dbReference>
<dbReference type="Proteomes" id="UP000004995">
    <property type="component" value="Unassembled WGS sequence"/>
</dbReference>
<evidence type="ECO:0000313" key="5">
    <source>
        <dbReference type="EMBL" id="RCV38554.1"/>
    </source>
</evidence>
<dbReference type="EMBL" id="AGNK02005040">
    <property type="status" value="NOT_ANNOTATED_CDS"/>
    <property type="molecule type" value="Genomic_DNA"/>
</dbReference>
<keyword evidence="1 3" id="KW-0547">Nucleotide-binding</keyword>
<dbReference type="InterPro" id="IPR017441">
    <property type="entry name" value="Protein_kinase_ATP_BS"/>
</dbReference>
<dbReference type="PROSITE" id="PS50011">
    <property type="entry name" value="PROTEIN_KINASE_DOM"/>
    <property type="match status" value="1"/>
</dbReference>
<dbReference type="eggNOG" id="ENOG502QTCP">
    <property type="taxonomic scope" value="Eukaryota"/>
</dbReference>
<protein>
    <recommendedName>
        <fullName evidence="4">Protein kinase domain-containing protein</fullName>
    </recommendedName>
</protein>
<dbReference type="GO" id="GO:0004672">
    <property type="term" value="F:protein kinase activity"/>
    <property type="evidence" value="ECO:0007669"/>
    <property type="project" value="InterPro"/>
</dbReference>
<keyword evidence="7" id="KW-1185">Reference proteome</keyword>
<evidence type="ECO:0000256" key="1">
    <source>
        <dbReference type="ARBA" id="ARBA00022741"/>
    </source>
</evidence>
<dbReference type="Gene3D" id="1.10.510.10">
    <property type="entry name" value="Transferase(Phosphotransferase) domain 1"/>
    <property type="match status" value="2"/>
</dbReference>
<dbReference type="AlphaFoldDB" id="K3ZML7"/>
<sequence length="536" mass="60523">MAGVDINHNIKIFTEDEIKRMTRNYSTAIGKGGFGEVYRGLLDDNHDLVAVKRDIHGDLRKEFMEEVRIHSQVNHKNVVKLNDYCVGGSTLTMVSEYISRGNLEDILHKVGYSITLDTMLGIAIGCAEALRYMHLMHLSSDNLVCHGDTKPANILLDANLTAKVSDFGLSRLLSGGITQYTRYVKGSLDYMDPIDVYSFGIVLLELITRRRVKEGNTSLTEIFRKPLDAEIPNEGNMKALGEIGKLATDCLRLDIDKHPKINDVVVRLQTLWNVLRRGQDVSWFKKTFGNLKRNSHNSVMLEKFGNVRMFTMEELRQVTQSWSSRFHIYPNIVYKGTLEDNTAVACPAKCSLSDILSGDEDFPLDLRMKIAVETAGALEYLHSSAMGITAHDSVEARNLLVDDNFMPKLTSFPWPKEMCMKLIGRKKRYGEENLDIILQFANAYKEDNSGKAMFHEDITVEGDITVLEEIGRLALKYAVSKAEERPTISEVAQRLQMLRRHWKVITAQGATWISAFHPKASFTLTQTTLARGGRRP</sequence>
<dbReference type="GO" id="GO:0005886">
    <property type="term" value="C:plasma membrane"/>
    <property type="evidence" value="ECO:0000318"/>
    <property type="project" value="GO_Central"/>
</dbReference>
<evidence type="ECO:0000256" key="3">
    <source>
        <dbReference type="PROSITE-ProRule" id="PRU10141"/>
    </source>
</evidence>
<dbReference type="GO" id="GO:0007166">
    <property type="term" value="P:cell surface receptor signaling pathway"/>
    <property type="evidence" value="ECO:0000318"/>
    <property type="project" value="GO_Central"/>
</dbReference>
<dbReference type="EMBL" id="CM003535">
    <property type="protein sequence ID" value="RCV38554.1"/>
    <property type="molecule type" value="Genomic_DNA"/>
</dbReference>
<evidence type="ECO:0000313" key="7">
    <source>
        <dbReference type="Proteomes" id="UP000004995"/>
    </source>
</evidence>
<dbReference type="OrthoDB" id="5986190at2759"/>
<dbReference type="HOGENOM" id="CLU_000288_137_2_1"/>
<dbReference type="InterPro" id="IPR011009">
    <property type="entry name" value="Kinase-like_dom_sf"/>
</dbReference>
<dbReference type="InterPro" id="IPR000719">
    <property type="entry name" value="Prot_kinase_dom"/>
</dbReference>
<dbReference type="PANTHER" id="PTHR27005">
    <property type="entry name" value="WALL-ASSOCIATED RECEPTOR KINASE-LIKE 21"/>
    <property type="match status" value="1"/>
</dbReference>
<reference evidence="5 7" key="1">
    <citation type="journal article" date="2012" name="Nat. Biotechnol.">
        <title>Reference genome sequence of the model plant Setaria.</title>
        <authorList>
            <person name="Bennetzen J.L."/>
            <person name="Schmutz J."/>
            <person name="Wang H."/>
            <person name="Percifield R."/>
            <person name="Hawkins J."/>
            <person name="Pontaroli A.C."/>
            <person name="Estep M."/>
            <person name="Feng L."/>
            <person name="Vaughn J.N."/>
            <person name="Grimwood J."/>
            <person name="Jenkins J."/>
            <person name="Barry K."/>
            <person name="Lindquist E."/>
            <person name="Hellsten U."/>
            <person name="Deshpande S."/>
            <person name="Wang X."/>
            <person name="Wu X."/>
            <person name="Mitros T."/>
            <person name="Triplett J."/>
            <person name="Yang X."/>
            <person name="Ye C.Y."/>
            <person name="Mauro-Herrera M."/>
            <person name="Wang L."/>
            <person name="Li P."/>
            <person name="Sharma M."/>
            <person name="Sharma R."/>
            <person name="Ronald P.C."/>
            <person name="Panaud O."/>
            <person name="Kellogg E.A."/>
            <person name="Brutnell T.P."/>
            <person name="Doust A.N."/>
            <person name="Tuskan G.A."/>
            <person name="Rokhsar D."/>
            <person name="Devos K.M."/>
        </authorList>
    </citation>
    <scope>NUCLEOTIDE SEQUENCE [LARGE SCALE GENOMIC DNA]</scope>
    <source>
        <strain evidence="7">cv. Yugu1</strain>
        <strain evidence="5">Yugu1</strain>
    </source>
</reference>
<evidence type="ECO:0000313" key="6">
    <source>
        <dbReference type="EnsemblPlants" id="KQK94941"/>
    </source>
</evidence>
<evidence type="ECO:0000259" key="4">
    <source>
        <dbReference type="PROSITE" id="PS50011"/>
    </source>
</evidence>
<gene>
    <name evidence="5" type="ORF">SETIT_8G151900v2</name>
</gene>
<dbReference type="GO" id="GO:0005524">
    <property type="term" value="F:ATP binding"/>
    <property type="evidence" value="ECO:0007669"/>
    <property type="project" value="UniProtKB-UniRule"/>
</dbReference>
<dbReference type="EnsemblPlants" id="KQK94941">
    <property type="protein sequence ID" value="KQK94941"/>
    <property type="gene ID" value="SETIT_027835mg"/>
</dbReference>
<organism evidence="6 7">
    <name type="scientific">Setaria italica</name>
    <name type="common">Foxtail millet</name>
    <name type="synonym">Panicum italicum</name>
    <dbReference type="NCBI Taxonomy" id="4555"/>
    <lineage>
        <taxon>Eukaryota</taxon>
        <taxon>Viridiplantae</taxon>
        <taxon>Streptophyta</taxon>
        <taxon>Embryophyta</taxon>
        <taxon>Tracheophyta</taxon>
        <taxon>Spermatophyta</taxon>
        <taxon>Magnoliopsida</taxon>
        <taxon>Liliopsida</taxon>
        <taxon>Poales</taxon>
        <taxon>Poaceae</taxon>
        <taxon>PACMAD clade</taxon>
        <taxon>Panicoideae</taxon>
        <taxon>Panicodae</taxon>
        <taxon>Paniceae</taxon>
        <taxon>Cenchrinae</taxon>
        <taxon>Setaria</taxon>
    </lineage>
</organism>
<name>K3ZML7_SETIT</name>
<dbReference type="Gramene" id="KQK94941">
    <property type="protein sequence ID" value="KQK94941"/>
    <property type="gene ID" value="SETIT_027835mg"/>
</dbReference>
<keyword evidence="2 3" id="KW-0067">ATP-binding</keyword>
<dbReference type="SUPFAM" id="SSF56112">
    <property type="entry name" value="Protein kinase-like (PK-like)"/>
    <property type="match status" value="2"/>
</dbReference>
<reference evidence="6" key="3">
    <citation type="submission" date="2018-08" db="UniProtKB">
        <authorList>
            <consortium name="EnsemblPlants"/>
        </authorList>
    </citation>
    <scope>IDENTIFICATION</scope>
    <source>
        <strain evidence="6">Yugu1</strain>
    </source>
</reference>